<dbReference type="PROSITE" id="PS50280">
    <property type="entry name" value="SET"/>
    <property type="match status" value="1"/>
</dbReference>
<gene>
    <name evidence="4" type="primary">LOC136081680</name>
</gene>
<dbReference type="RefSeq" id="XP_065655463.1">
    <property type="nucleotide sequence ID" value="XM_065799391.1"/>
</dbReference>
<dbReference type="InterPro" id="IPR001214">
    <property type="entry name" value="SET_dom"/>
</dbReference>
<evidence type="ECO:0000313" key="4">
    <source>
        <dbReference type="RefSeq" id="XP_065655463.1"/>
    </source>
</evidence>
<evidence type="ECO:0000313" key="3">
    <source>
        <dbReference type="Proteomes" id="UP001652625"/>
    </source>
</evidence>
<feature type="domain" description="SET" evidence="2">
    <location>
        <begin position="395"/>
        <end position="533"/>
    </location>
</feature>
<sequence>MSLFSFKITDLERLVQHLEVSELPLNFSKLIGEGSAAKVYKSFNKGEKLAVKLFKIQFAKKRILTVCNELRQLKHTNIVNFIGYSLRPSALCFELCCVKVHDTLVYSLKELVNIFNDNDYFNLKERTSYLIQACNGIMYLHEKNIIHRDIKPSNMLVSGSIENLTIKISDFGDMTTIKNTITSTFNNYLKGLTVCYVAPELLDLNPKLSVYTDIYALSISSFEILSNLCSPWENHLPIINDVFLLQALKNNERPDADLLSVLYKDNDKEIKIITKAIQLGWKSFPEERISLKNLLKEFHSTNERKELVSFDPNKDLEDDESYVKKNEDFLEKNKEVPPSSPAILLEPEKTIQDFNFRQTDELSKALLDKEDSVEISIMVKNSKDKREHDRKRRLSPIETAKNYIEMEKDPDTLYKKLLDKTKGYGVFSFEKIQKGQFIAQYRGDLVPKKEMNNKIQYYEETNAGSYVYDFLHNNIEYSIDATFHFNYIGRYINDSKYYPNASMKKVVMNNTPFLCLFALKDIEPNEEILYFYGVDNLIWHTEEFKRKHQKRNKSKDCSPTIKNIASYNEAAEDIDFGVECTISNSPFHNSSLEACSPTIKNIPSDGQAAEDLDIDFGVECTISNSPFHNSSLEACSPTIKNIPSDGQAAEDLDINFGVECTISNSPFHNSSLEVQACSSIENERDLEEDTDLEGIA</sequence>
<proteinExistence type="predicted"/>
<dbReference type="Gene3D" id="3.30.200.20">
    <property type="entry name" value="Phosphorylase Kinase, domain 1"/>
    <property type="match status" value="1"/>
</dbReference>
<dbReference type="SUPFAM" id="SSF56112">
    <property type="entry name" value="Protein kinase-like (PK-like)"/>
    <property type="match status" value="1"/>
</dbReference>
<keyword evidence="3" id="KW-1185">Reference proteome</keyword>
<feature type="domain" description="Protein kinase" evidence="1">
    <location>
        <begin position="25"/>
        <end position="302"/>
    </location>
</feature>
<reference evidence="4" key="1">
    <citation type="submission" date="2025-08" db="UniProtKB">
        <authorList>
            <consortium name="RefSeq"/>
        </authorList>
    </citation>
    <scope>IDENTIFICATION</scope>
</reference>
<dbReference type="PROSITE" id="PS50011">
    <property type="entry name" value="PROTEIN_KINASE_DOM"/>
    <property type="match status" value="1"/>
</dbReference>
<dbReference type="SUPFAM" id="SSF82199">
    <property type="entry name" value="SET domain"/>
    <property type="match status" value="1"/>
</dbReference>
<dbReference type="PROSITE" id="PS00108">
    <property type="entry name" value="PROTEIN_KINASE_ST"/>
    <property type="match status" value="1"/>
</dbReference>
<dbReference type="GeneID" id="136081680"/>
<dbReference type="SMART" id="SM00317">
    <property type="entry name" value="SET"/>
    <property type="match status" value="1"/>
</dbReference>
<dbReference type="InterPro" id="IPR051760">
    <property type="entry name" value="KMT5A"/>
</dbReference>
<evidence type="ECO:0000259" key="2">
    <source>
        <dbReference type="PROSITE" id="PS50280"/>
    </source>
</evidence>
<dbReference type="InterPro" id="IPR046341">
    <property type="entry name" value="SET_dom_sf"/>
</dbReference>
<dbReference type="Pfam" id="PF00856">
    <property type="entry name" value="SET"/>
    <property type="match status" value="1"/>
</dbReference>
<name>A0ABM4C1N7_HYDVU</name>
<dbReference type="Gene3D" id="1.10.510.10">
    <property type="entry name" value="Transferase(Phosphotransferase) domain 1"/>
    <property type="match status" value="1"/>
</dbReference>
<dbReference type="InterPro" id="IPR008271">
    <property type="entry name" value="Ser/Thr_kinase_AS"/>
</dbReference>
<protein>
    <submittedName>
        <fullName evidence="4">Uncharacterized protein LOC136081680</fullName>
    </submittedName>
</protein>
<dbReference type="SMART" id="SM00220">
    <property type="entry name" value="S_TKc"/>
    <property type="match status" value="1"/>
</dbReference>
<organism evidence="3 4">
    <name type="scientific">Hydra vulgaris</name>
    <name type="common">Hydra</name>
    <name type="synonym">Hydra attenuata</name>
    <dbReference type="NCBI Taxonomy" id="6087"/>
    <lineage>
        <taxon>Eukaryota</taxon>
        <taxon>Metazoa</taxon>
        <taxon>Cnidaria</taxon>
        <taxon>Hydrozoa</taxon>
        <taxon>Hydroidolina</taxon>
        <taxon>Anthoathecata</taxon>
        <taxon>Aplanulata</taxon>
        <taxon>Hydridae</taxon>
        <taxon>Hydra</taxon>
    </lineage>
</organism>
<dbReference type="Proteomes" id="UP001652625">
    <property type="component" value="Chromosome 06"/>
</dbReference>
<dbReference type="Gene3D" id="2.170.270.10">
    <property type="entry name" value="SET domain"/>
    <property type="match status" value="1"/>
</dbReference>
<dbReference type="Pfam" id="PF00069">
    <property type="entry name" value="Pkinase"/>
    <property type="match status" value="1"/>
</dbReference>
<dbReference type="PANTHER" id="PTHR46167:SF1">
    <property type="entry name" value="N-LYSINE METHYLTRANSFERASE KMT5A"/>
    <property type="match status" value="1"/>
</dbReference>
<dbReference type="InterPro" id="IPR000719">
    <property type="entry name" value="Prot_kinase_dom"/>
</dbReference>
<accession>A0ABM4C1N7</accession>
<dbReference type="InterPro" id="IPR011009">
    <property type="entry name" value="Kinase-like_dom_sf"/>
</dbReference>
<dbReference type="PANTHER" id="PTHR46167">
    <property type="entry name" value="N-LYSINE METHYLTRANSFERASE KMT5A"/>
    <property type="match status" value="1"/>
</dbReference>
<evidence type="ECO:0000259" key="1">
    <source>
        <dbReference type="PROSITE" id="PS50011"/>
    </source>
</evidence>